<accession>A0ABQ3RQV7</accession>
<proteinExistence type="predicted"/>
<gene>
    <name evidence="2" type="ORF">Srubr_80840</name>
</gene>
<comment type="caution">
    <text evidence="2">The sequence shown here is derived from an EMBL/GenBank/DDBJ whole genome shotgun (WGS) entry which is preliminary data.</text>
</comment>
<dbReference type="Proteomes" id="UP000646738">
    <property type="component" value="Unassembled WGS sequence"/>
</dbReference>
<evidence type="ECO:0008006" key="4">
    <source>
        <dbReference type="Google" id="ProtNLM"/>
    </source>
</evidence>
<evidence type="ECO:0000313" key="3">
    <source>
        <dbReference type="Proteomes" id="UP000646738"/>
    </source>
</evidence>
<name>A0ABQ3RQV7_STRRR</name>
<evidence type="ECO:0000256" key="1">
    <source>
        <dbReference type="SAM" id="MobiDB-lite"/>
    </source>
</evidence>
<organism evidence="2 3">
    <name type="scientific">Streptomyces rubradiris</name>
    <name type="common">Streptomyces achromogenes subsp. rubradiris</name>
    <dbReference type="NCBI Taxonomy" id="285531"/>
    <lineage>
        <taxon>Bacteria</taxon>
        <taxon>Bacillati</taxon>
        <taxon>Actinomycetota</taxon>
        <taxon>Actinomycetes</taxon>
        <taxon>Kitasatosporales</taxon>
        <taxon>Streptomycetaceae</taxon>
        <taxon>Streptomyces</taxon>
    </lineage>
</organism>
<keyword evidence="3" id="KW-1185">Reference proteome</keyword>
<sequence length="82" mass="9294">MWPASTSPSAGLGIAEPQAEGDQWCSVRPAEPGSEKGQTMKKFPAKWRDRAWWHEALKTTARWVVSGAVRELGRWALDMWLR</sequence>
<protein>
    <recommendedName>
        <fullName evidence="4">Transposase</fullName>
    </recommendedName>
</protein>
<dbReference type="EMBL" id="BNEA01000018">
    <property type="protein sequence ID" value="GHI58238.1"/>
    <property type="molecule type" value="Genomic_DNA"/>
</dbReference>
<evidence type="ECO:0000313" key="2">
    <source>
        <dbReference type="EMBL" id="GHI58238.1"/>
    </source>
</evidence>
<feature type="region of interest" description="Disordered" evidence="1">
    <location>
        <begin position="1"/>
        <end position="41"/>
    </location>
</feature>
<reference evidence="3" key="1">
    <citation type="submission" date="2023-07" db="EMBL/GenBank/DDBJ databases">
        <title>Whole genome shotgun sequence of Streptomyces achromogenes subsp. rubradiris NBRC 14000.</title>
        <authorList>
            <person name="Komaki H."/>
            <person name="Tamura T."/>
        </authorList>
    </citation>
    <scope>NUCLEOTIDE SEQUENCE [LARGE SCALE GENOMIC DNA]</scope>
    <source>
        <strain evidence="3">NBRC 14000</strain>
    </source>
</reference>